<dbReference type="PANTHER" id="PTHR14383">
    <property type="entry name" value="SWAP-70 RECOMBINASE"/>
    <property type="match status" value="1"/>
</dbReference>
<feature type="coiled-coil region" evidence="1">
    <location>
        <begin position="167"/>
        <end position="272"/>
    </location>
</feature>
<organism evidence="4 5">
    <name type="scientific">Muraenolepis orangiensis</name>
    <name type="common">Patagonian moray cod</name>
    <dbReference type="NCBI Taxonomy" id="630683"/>
    <lineage>
        <taxon>Eukaryota</taxon>
        <taxon>Metazoa</taxon>
        <taxon>Chordata</taxon>
        <taxon>Craniata</taxon>
        <taxon>Vertebrata</taxon>
        <taxon>Euteleostomi</taxon>
        <taxon>Actinopterygii</taxon>
        <taxon>Neopterygii</taxon>
        <taxon>Teleostei</taxon>
        <taxon>Neoteleostei</taxon>
        <taxon>Acanthomorphata</taxon>
        <taxon>Zeiogadaria</taxon>
        <taxon>Gadariae</taxon>
        <taxon>Gadiformes</taxon>
        <taxon>Muraenolepidoidei</taxon>
        <taxon>Muraenolepididae</taxon>
        <taxon>Muraenolepis</taxon>
    </lineage>
</organism>
<feature type="region of interest" description="Disordered" evidence="2">
    <location>
        <begin position="144"/>
        <end position="167"/>
    </location>
</feature>
<feature type="compositionally biased region" description="Gly residues" evidence="2">
    <location>
        <begin position="152"/>
        <end position="163"/>
    </location>
</feature>
<dbReference type="InterPro" id="IPR011993">
    <property type="entry name" value="PH-like_dom_sf"/>
</dbReference>
<evidence type="ECO:0000256" key="1">
    <source>
        <dbReference type="SAM" id="Coils"/>
    </source>
</evidence>
<gene>
    <name evidence="4" type="ORF">NHX12_019438</name>
</gene>
<reference evidence="4" key="1">
    <citation type="submission" date="2022-07" db="EMBL/GenBank/DDBJ databases">
        <title>Chromosome-level genome of Muraenolepis orangiensis.</title>
        <authorList>
            <person name="Kim J."/>
        </authorList>
    </citation>
    <scope>NUCLEOTIDE SEQUENCE</scope>
    <source>
        <strain evidence="4">KU_S4_2022</strain>
        <tissue evidence="4">Muscle</tissue>
    </source>
</reference>
<sequence>MRRKTLKPTSSFNIHPKGVIPLAGCVVTATQDAGVPFSITVRLEDLTGDVMLAADSQEEQNQWVEILQDSGKVTWRNALLGEAMIQSLEAQGLQLTKEKQEYLDKLMEETEELRVGACQPGPGGGEEEELSQEKCRTLELLGVKQQEEESRGGGAPGGGVPGGGEEEGDLLQDLRHIEEQMKALLREKDQAEAKLRENEHRSQAHTLQQSLAQLTADMQQTEAELQSRVQLEHRLQRAEEALQGLEHGLGSLERSSEREERMREERMREERMREERMRGDVTQLRKFFEECICVSEIESKLPAIMKNAVYLHKATARRIKSCRDQSEGPPAATG</sequence>
<dbReference type="OrthoDB" id="185175at2759"/>
<feature type="domain" description="PH" evidence="3">
    <location>
        <begin position="1"/>
        <end position="72"/>
    </location>
</feature>
<dbReference type="Gene3D" id="2.30.29.30">
    <property type="entry name" value="Pleckstrin-homology domain (PH domain)/Phosphotyrosine-binding domain (PTB)"/>
    <property type="match status" value="1"/>
</dbReference>
<name>A0A9Q0EWR2_9TELE</name>
<comment type="caution">
    <text evidence="4">The sequence shown here is derived from an EMBL/GenBank/DDBJ whole genome shotgun (WGS) entry which is preliminary data.</text>
</comment>
<keyword evidence="5" id="KW-1185">Reference proteome</keyword>
<accession>A0A9Q0EWR2</accession>
<evidence type="ECO:0000256" key="2">
    <source>
        <dbReference type="SAM" id="MobiDB-lite"/>
    </source>
</evidence>
<dbReference type="SUPFAM" id="SSF50729">
    <property type="entry name" value="PH domain-like"/>
    <property type="match status" value="1"/>
</dbReference>
<dbReference type="PROSITE" id="PS50003">
    <property type="entry name" value="PH_DOMAIN"/>
    <property type="match status" value="1"/>
</dbReference>
<dbReference type="PANTHER" id="PTHR14383:SF1">
    <property type="entry name" value="PLECKSTRIN HOMOLOGY DOMAIN-CONTAINING FAMILY D MEMBER 1"/>
    <property type="match status" value="1"/>
</dbReference>
<keyword evidence="1" id="KW-0175">Coiled coil</keyword>
<protein>
    <recommendedName>
        <fullName evidence="3">PH domain-containing protein</fullName>
    </recommendedName>
</protein>
<evidence type="ECO:0000313" key="5">
    <source>
        <dbReference type="Proteomes" id="UP001148018"/>
    </source>
</evidence>
<dbReference type="AlphaFoldDB" id="A0A9Q0EWR2"/>
<dbReference type="EMBL" id="JANIIK010000035">
    <property type="protein sequence ID" value="KAJ3613186.1"/>
    <property type="molecule type" value="Genomic_DNA"/>
</dbReference>
<evidence type="ECO:0000313" key="4">
    <source>
        <dbReference type="EMBL" id="KAJ3613186.1"/>
    </source>
</evidence>
<dbReference type="InterPro" id="IPR001849">
    <property type="entry name" value="PH_domain"/>
</dbReference>
<evidence type="ECO:0000259" key="3">
    <source>
        <dbReference type="PROSITE" id="PS50003"/>
    </source>
</evidence>
<dbReference type="Proteomes" id="UP001148018">
    <property type="component" value="Unassembled WGS sequence"/>
</dbReference>
<proteinExistence type="predicted"/>